<dbReference type="Proteomes" id="UP000030669">
    <property type="component" value="Unassembled WGS sequence"/>
</dbReference>
<dbReference type="EMBL" id="KB469298">
    <property type="protein sequence ID" value="EPQ57961.1"/>
    <property type="molecule type" value="Genomic_DNA"/>
</dbReference>
<evidence type="ECO:0000256" key="3">
    <source>
        <dbReference type="ARBA" id="ARBA00022723"/>
    </source>
</evidence>
<gene>
    <name evidence="10" type="ORF">GLOTRDRAFT_103928</name>
</gene>
<evidence type="ECO:0000313" key="11">
    <source>
        <dbReference type="Proteomes" id="UP000030669"/>
    </source>
</evidence>
<keyword evidence="6" id="KW-0539">Nucleus</keyword>
<evidence type="ECO:0000256" key="7">
    <source>
        <dbReference type="PROSITE-ProRule" id="PRU00047"/>
    </source>
</evidence>
<dbReference type="OMA" id="ARIWNEQ"/>
<dbReference type="InterPro" id="IPR006568">
    <property type="entry name" value="PSP_pro-rich"/>
</dbReference>
<dbReference type="PANTHER" id="PTHR13316:SF0">
    <property type="entry name" value="ZINC FINGER CCHC DOMAIN-CONTAINING PROTEIN 8"/>
    <property type="match status" value="1"/>
</dbReference>
<feature type="compositionally biased region" description="Polar residues" evidence="8">
    <location>
        <begin position="359"/>
        <end position="370"/>
    </location>
</feature>
<reference evidence="10 11" key="1">
    <citation type="journal article" date="2012" name="Science">
        <title>The Paleozoic origin of enzymatic lignin decomposition reconstructed from 31 fungal genomes.</title>
        <authorList>
            <person name="Floudas D."/>
            <person name="Binder M."/>
            <person name="Riley R."/>
            <person name="Barry K."/>
            <person name="Blanchette R.A."/>
            <person name="Henrissat B."/>
            <person name="Martinez A.T."/>
            <person name="Otillar R."/>
            <person name="Spatafora J.W."/>
            <person name="Yadav J.S."/>
            <person name="Aerts A."/>
            <person name="Benoit I."/>
            <person name="Boyd A."/>
            <person name="Carlson A."/>
            <person name="Copeland A."/>
            <person name="Coutinho P.M."/>
            <person name="de Vries R.P."/>
            <person name="Ferreira P."/>
            <person name="Findley K."/>
            <person name="Foster B."/>
            <person name="Gaskell J."/>
            <person name="Glotzer D."/>
            <person name="Gorecki P."/>
            <person name="Heitman J."/>
            <person name="Hesse C."/>
            <person name="Hori C."/>
            <person name="Igarashi K."/>
            <person name="Jurgens J.A."/>
            <person name="Kallen N."/>
            <person name="Kersten P."/>
            <person name="Kohler A."/>
            <person name="Kuees U."/>
            <person name="Kumar T.K.A."/>
            <person name="Kuo A."/>
            <person name="LaButti K."/>
            <person name="Larrondo L.F."/>
            <person name="Lindquist E."/>
            <person name="Ling A."/>
            <person name="Lombard V."/>
            <person name="Lucas S."/>
            <person name="Lundell T."/>
            <person name="Martin R."/>
            <person name="McLaughlin D.J."/>
            <person name="Morgenstern I."/>
            <person name="Morin E."/>
            <person name="Murat C."/>
            <person name="Nagy L.G."/>
            <person name="Nolan M."/>
            <person name="Ohm R.A."/>
            <person name="Patyshakuliyeva A."/>
            <person name="Rokas A."/>
            <person name="Ruiz-Duenas F.J."/>
            <person name="Sabat G."/>
            <person name="Salamov A."/>
            <person name="Samejima M."/>
            <person name="Schmutz J."/>
            <person name="Slot J.C."/>
            <person name="St John F."/>
            <person name="Stenlid J."/>
            <person name="Sun H."/>
            <person name="Sun S."/>
            <person name="Syed K."/>
            <person name="Tsang A."/>
            <person name="Wiebenga A."/>
            <person name="Young D."/>
            <person name="Pisabarro A."/>
            <person name="Eastwood D.C."/>
            <person name="Martin F."/>
            <person name="Cullen D."/>
            <person name="Grigoriev I.V."/>
            <person name="Hibbett D.S."/>
        </authorList>
    </citation>
    <scope>NUCLEOTIDE SEQUENCE [LARGE SCALE GENOMIC DNA]</scope>
    <source>
        <strain evidence="10 11">ATCC 11539</strain>
    </source>
</reference>
<dbReference type="AlphaFoldDB" id="S7QDP6"/>
<dbReference type="RefSeq" id="XP_007863272.1">
    <property type="nucleotide sequence ID" value="XM_007865081.1"/>
</dbReference>
<dbReference type="InterPro" id="IPR001878">
    <property type="entry name" value="Znf_CCHC"/>
</dbReference>
<evidence type="ECO:0000256" key="1">
    <source>
        <dbReference type="ARBA" id="ARBA00004642"/>
    </source>
</evidence>
<evidence type="ECO:0000256" key="4">
    <source>
        <dbReference type="ARBA" id="ARBA00022771"/>
    </source>
</evidence>
<accession>S7QDP6</accession>
<organism evidence="10 11">
    <name type="scientific">Gloeophyllum trabeum (strain ATCC 11539 / FP-39264 / Madison 617)</name>
    <name type="common">Brown rot fungus</name>
    <dbReference type="NCBI Taxonomy" id="670483"/>
    <lineage>
        <taxon>Eukaryota</taxon>
        <taxon>Fungi</taxon>
        <taxon>Dikarya</taxon>
        <taxon>Basidiomycota</taxon>
        <taxon>Agaricomycotina</taxon>
        <taxon>Agaricomycetes</taxon>
        <taxon>Gloeophyllales</taxon>
        <taxon>Gloeophyllaceae</taxon>
        <taxon>Gloeophyllum</taxon>
    </lineage>
</organism>
<evidence type="ECO:0000256" key="8">
    <source>
        <dbReference type="SAM" id="MobiDB-lite"/>
    </source>
</evidence>
<dbReference type="GO" id="GO:0005654">
    <property type="term" value="C:nucleoplasm"/>
    <property type="evidence" value="ECO:0007669"/>
    <property type="project" value="UniProtKB-SubCell"/>
</dbReference>
<dbReference type="eggNOG" id="ENOG502S7GW">
    <property type="taxonomic scope" value="Eukaryota"/>
</dbReference>
<feature type="domain" description="CCHC-type" evidence="9">
    <location>
        <begin position="53"/>
        <end position="68"/>
    </location>
</feature>
<evidence type="ECO:0000313" key="10">
    <source>
        <dbReference type="EMBL" id="EPQ57961.1"/>
    </source>
</evidence>
<dbReference type="PROSITE" id="PS50158">
    <property type="entry name" value="ZF_CCHC"/>
    <property type="match status" value="1"/>
</dbReference>
<keyword evidence="11" id="KW-1185">Reference proteome</keyword>
<dbReference type="PANTHER" id="PTHR13316">
    <property type="entry name" value="ZINC FINGER, CCHC DOMAIN CONTAINING 8"/>
    <property type="match status" value="1"/>
</dbReference>
<proteinExistence type="inferred from homology"/>
<feature type="compositionally biased region" description="Acidic residues" evidence="8">
    <location>
        <begin position="372"/>
        <end position="383"/>
    </location>
</feature>
<dbReference type="STRING" id="670483.S7QDP6"/>
<dbReference type="GO" id="GO:0071013">
    <property type="term" value="C:catalytic step 2 spliceosome"/>
    <property type="evidence" value="ECO:0007669"/>
    <property type="project" value="TreeGrafter"/>
</dbReference>
<dbReference type="GO" id="GO:0008270">
    <property type="term" value="F:zinc ion binding"/>
    <property type="evidence" value="ECO:0007669"/>
    <property type="project" value="UniProtKB-KW"/>
</dbReference>
<keyword evidence="5" id="KW-0862">Zinc</keyword>
<dbReference type="GeneID" id="19298609"/>
<keyword evidence="3" id="KW-0479">Metal-binding</keyword>
<dbReference type="GO" id="GO:0003723">
    <property type="term" value="F:RNA binding"/>
    <property type="evidence" value="ECO:0007669"/>
    <property type="project" value="TreeGrafter"/>
</dbReference>
<protein>
    <recommendedName>
        <fullName evidence="9">CCHC-type domain-containing protein</fullName>
    </recommendedName>
</protein>
<feature type="compositionally biased region" description="Pro residues" evidence="8">
    <location>
        <begin position="330"/>
        <end position="357"/>
    </location>
</feature>
<comment type="similarity">
    <text evidence="2">Belongs to the ZCCHC8 family.</text>
</comment>
<dbReference type="HOGENOM" id="CLU_041922_0_0_1"/>
<dbReference type="KEGG" id="gtr:GLOTRDRAFT_103928"/>
<sequence length="383" mass="42334">MQRPFDLDIINIQDKGQEKWKKKYVYWIPALHLEGKEIAKGRWDAQTDDGRSRCFNCGSKEHMVSSCPLPLDRQLISLSRQLRNFYHELRDGPGQGRRFHVVEDWKNQRLRWLDEFEPGQVRGALLREALQLEDGDPGENAPWLKNIAVWGYPPGWTGERDPKEKVAMRIVDLDEEGGSDDADDESFFIFGERGDEEVNIKLPMVTAEPSSLDDDGSNINKTTEAVSAWGDVTTERNDAIEQTKRGVLAVSGSRRVRRWAQYPSTYFSSELLPVYVGVALPPLSPAGDVPASADGDGTYTLDRETLWANILAGHRVGSAAHAVHLITTPGLPPAPPGSPPPPPPPPELPPPPPPPPISGTLNLRASSGSAQADEDDKDMDLSD</sequence>
<evidence type="ECO:0000256" key="2">
    <source>
        <dbReference type="ARBA" id="ARBA00007497"/>
    </source>
</evidence>
<evidence type="ECO:0000256" key="6">
    <source>
        <dbReference type="ARBA" id="ARBA00023242"/>
    </source>
</evidence>
<keyword evidence="4 7" id="KW-0863">Zinc-finger</keyword>
<feature type="region of interest" description="Disordered" evidence="8">
    <location>
        <begin position="327"/>
        <end position="383"/>
    </location>
</feature>
<dbReference type="Pfam" id="PF04046">
    <property type="entry name" value="PSP"/>
    <property type="match status" value="1"/>
</dbReference>
<dbReference type="InterPro" id="IPR052115">
    <property type="entry name" value="NEXT_complex_subunit_ZCCHC8"/>
</dbReference>
<name>S7QDP6_GLOTA</name>
<dbReference type="OrthoDB" id="429967at2759"/>
<comment type="subcellular location">
    <subcellularLocation>
        <location evidence="1">Nucleus</location>
        <location evidence="1">Nucleoplasm</location>
    </subcellularLocation>
</comment>
<evidence type="ECO:0000259" key="9">
    <source>
        <dbReference type="PROSITE" id="PS50158"/>
    </source>
</evidence>
<dbReference type="Gene3D" id="3.40.30.10">
    <property type="entry name" value="Glutaredoxin"/>
    <property type="match status" value="1"/>
</dbReference>
<evidence type="ECO:0000256" key="5">
    <source>
        <dbReference type="ARBA" id="ARBA00022833"/>
    </source>
</evidence>